<accession>A0A5C4RS25</accession>
<keyword evidence="2" id="KW-1185">Reference proteome</keyword>
<comment type="caution">
    <text evidence="1">The sequence shown here is derived from an EMBL/GenBank/DDBJ whole genome shotgun (WGS) entry which is preliminary data.</text>
</comment>
<dbReference type="AlphaFoldDB" id="A0A5C4RS25"/>
<dbReference type="EMBL" id="VDCI01000011">
    <property type="protein sequence ID" value="TNJ34133.1"/>
    <property type="molecule type" value="Genomic_DNA"/>
</dbReference>
<name>A0A5C4RS25_PROVB</name>
<sequence length="97" mass="10697">MGNEKKSARANLVDLLKEHNVSAQDMENYRRIGGLVNEAKLRADKDCAGSGDKCYPGEDCHYKEGGCGTDECCNWCDSCMLSWDTCASKMTCGEKMD</sequence>
<gene>
    <name evidence="1" type="ORF">FGF68_09835</name>
</gene>
<evidence type="ECO:0000313" key="2">
    <source>
        <dbReference type="Proteomes" id="UP000309544"/>
    </source>
</evidence>
<evidence type="ECO:0000313" key="1">
    <source>
        <dbReference type="EMBL" id="TNJ34133.1"/>
    </source>
</evidence>
<organism evidence="1 2">
    <name type="scientific">Prosthecochloris vibrioformis</name>
    <name type="common">Chlorobium vibrioforme</name>
    <dbReference type="NCBI Taxonomy" id="1098"/>
    <lineage>
        <taxon>Bacteria</taxon>
        <taxon>Pseudomonadati</taxon>
        <taxon>Chlorobiota</taxon>
        <taxon>Chlorobiia</taxon>
        <taxon>Chlorobiales</taxon>
        <taxon>Chlorobiaceae</taxon>
        <taxon>Prosthecochloris</taxon>
    </lineage>
</organism>
<reference evidence="1 2" key="1">
    <citation type="submission" date="2019-05" db="EMBL/GenBank/DDBJ databases">
        <title>Draft Whole-Genome sequence of the green sulfur bacterium Prosthecochloris vibrioformis DSM 260.</title>
        <authorList>
            <person name="Meyer T.E."/>
            <person name="Kyndt J.A."/>
        </authorList>
    </citation>
    <scope>NUCLEOTIDE SEQUENCE [LARGE SCALE GENOMIC DNA]</scope>
    <source>
        <strain evidence="1 2">DSM 260</strain>
    </source>
</reference>
<dbReference type="Proteomes" id="UP000309544">
    <property type="component" value="Unassembled WGS sequence"/>
</dbReference>
<proteinExistence type="predicted"/>
<protein>
    <submittedName>
        <fullName evidence="1">Uncharacterized protein</fullName>
    </submittedName>
</protein>
<dbReference type="RefSeq" id="WP_139626906.1">
    <property type="nucleotide sequence ID" value="NZ_VDCI01000011.1"/>
</dbReference>